<evidence type="ECO:0000256" key="1">
    <source>
        <dbReference type="SAM" id="MobiDB-lite"/>
    </source>
</evidence>
<dbReference type="STRING" id="1330018.A0A167QUD8"/>
<feature type="compositionally biased region" description="Basic and acidic residues" evidence="1">
    <location>
        <begin position="353"/>
        <end position="363"/>
    </location>
</feature>
<reference evidence="2 3" key="1">
    <citation type="journal article" date="2016" name="Mol. Biol. Evol.">
        <title>Comparative Genomics of Early-Diverging Mushroom-Forming Fungi Provides Insights into the Origins of Lignocellulose Decay Capabilities.</title>
        <authorList>
            <person name="Nagy L.G."/>
            <person name="Riley R."/>
            <person name="Tritt A."/>
            <person name="Adam C."/>
            <person name="Daum C."/>
            <person name="Floudas D."/>
            <person name="Sun H."/>
            <person name="Yadav J.S."/>
            <person name="Pangilinan J."/>
            <person name="Larsson K.H."/>
            <person name="Matsuura K."/>
            <person name="Barry K."/>
            <person name="Labutti K."/>
            <person name="Kuo R."/>
            <person name="Ohm R.A."/>
            <person name="Bhattacharya S.S."/>
            <person name="Shirouzu T."/>
            <person name="Yoshinaga Y."/>
            <person name="Martin F.M."/>
            <person name="Grigoriev I.V."/>
            <person name="Hibbett D.S."/>
        </authorList>
    </citation>
    <scope>NUCLEOTIDE SEQUENCE [LARGE SCALE GENOMIC DNA]</scope>
    <source>
        <strain evidence="2 3">TUFC12733</strain>
    </source>
</reference>
<dbReference type="AlphaFoldDB" id="A0A167QUD8"/>
<accession>A0A167QUD8</accession>
<evidence type="ECO:0000313" key="2">
    <source>
        <dbReference type="EMBL" id="KZP00252.1"/>
    </source>
</evidence>
<feature type="region of interest" description="Disordered" evidence="1">
    <location>
        <begin position="84"/>
        <end position="141"/>
    </location>
</feature>
<dbReference type="EMBL" id="KV417270">
    <property type="protein sequence ID" value="KZP00252.1"/>
    <property type="molecule type" value="Genomic_DNA"/>
</dbReference>
<feature type="compositionally biased region" description="Basic and acidic residues" evidence="1">
    <location>
        <begin position="84"/>
        <end position="97"/>
    </location>
</feature>
<feature type="region of interest" description="Disordered" evidence="1">
    <location>
        <begin position="404"/>
        <end position="428"/>
    </location>
</feature>
<keyword evidence="3" id="KW-1185">Reference proteome</keyword>
<feature type="region of interest" description="Disordered" evidence="1">
    <location>
        <begin position="331"/>
        <end position="363"/>
    </location>
</feature>
<proteinExistence type="predicted"/>
<protein>
    <submittedName>
        <fullName evidence="2">Uncharacterized protein</fullName>
    </submittedName>
</protein>
<name>A0A167QUD8_CALVF</name>
<gene>
    <name evidence="2" type="ORF">CALVIDRAFT_560843</name>
</gene>
<dbReference type="Proteomes" id="UP000076738">
    <property type="component" value="Unassembled WGS sequence"/>
</dbReference>
<sequence>MEEAATLEPYEIEFEDPVDSIPLREFLDEADTSRADLTLSVLNGDVTASSQTQDYIYRPEIAPFSTLCLYDYIALSEKEVIPKAERAKPDCNHRSDSSEDDSDDADSQFQFEGETKRKVKGARGQYQDEHPQARTHRARRRLKETVPVLLGPSLPNRDGSEEERDIWNRAMMILFVPWRCLEDLKLPSLSWTAAFNQRAFKEDHLNIMENMNVLRQCKDARDSDLRDKIRRPTTVPVLAEEPAIEDLEDYVLQDEDLDNPDMDEVVQADDDLHGSSEQAMFERQRVDREASAERLHDLGVEELNQTDASALKQWRRELVIWRKDKRPNRDLQAGDSGVFDIGGPSNSIAHGIPETKRKAERNTPEDDVIIKRQRTRVDVEDEVMPDDMGSQDEEEHVNRRLFPEASQAKQRAASPHTAVTSDTERSDDIDAERTLTLARPTAVVVEGVSVDMADLDLTMQQRVNSMRSFSDAIRGVYYVTACPLDLRFGYSQGIDMSNFLVRQDNMAVTIWILGRIVVSQLEDDDGSWPDQVYVSVKPLTKADTKAAARIVNTYSKPAQNQELNPFGTVMASRFQKKYQSPKPPSEFKQVYDARELMAPKRDLKHWPCAKLKKGDLILMDMRIRKRFDSKDADIDKDKRAHTIAFQLNTIYLLCEGSEDDDDDRGVVYNF</sequence>
<dbReference type="OrthoDB" id="3050185at2759"/>
<evidence type="ECO:0000313" key="3">
    <source>
        <dbReference type="Proteomes" id="UP000076738"/>
    </source>
</evidence>
<organism evidence="2 3">
    <name type="scientific">Calocera viscosa (strain TUFC12733)</name>
    <dbReference type="NCBI Taxonomy" id="1330018"/>
    <lineage>
        <taxon>Eukaryota</taxon>
        <taxon>Fungi</taxon>
        <taxon>Dikarya</taxon>
        <taxon>Basidiomycota</taxon>
        <taxon>Agaricomycotina</taxon>
        <taxon>Dacrymycetes</taxon>
        <taxon>Dacrymycetales</taxon>
        <taxon>Dacrymycetaceae</taxon>
        <taxon>Calocera</taxon>
    </lineage>
</organism>